<dbReference type="SUPFAM" id="SSF53706">
    <property type="entry name" value="Formate dehydrogenase/DMSO reductase, domains 1-3"/>
    <property type="match status" value="1"/>
</dbReference>
<feature type="domain" description="NADH-ubiquinone oxidoreductase 75 kDa subunit mitochondrial-like" evidence="4">
    <location>
        <begin position="200"/>
        <end position="228"/>
    </location>
</feature>
<dbReference type="GO" id="GO:0016651">
    <property type="term" value="F:oxidoreductase activity, acting on NAD(P)H"/>
    <property type="evidence" value="ECO:0007669"/>
    <property type="project" value="InterPro"/>
</dbReference>
<dbReference type="Pfam" id="PF00384">
    <property type="entry name" value="Molybdopterin"/>
    <property type="match status" value="1"/>
</dbReference>
<feature type="domain" description="Molybdopterin oxidoreductase" evidence="3">
    <location>
        <begin position="9"/>
        <end position="157"/>
    </location>
</feature>
<dbReference type="STRING" id="1294273.roselon_00179"/>
<evidence type="ECO:0000313" key="5">
    <source>
        <dbReference type="EMBL" id="AHM02636.1"/>
    </source>
</evidence>
<name>W8S1M7_9RHOB</name>
<dbReference type="PANTHER" id="PTHR43105">
    <property type="entry name" value="RESPIRATORY NITRATE REDUCTASE"/>
    <property type="match status" value="1"/>
</dbReference>
<dbReference type="PANTHER" id="PTHR43105:SF13">
    <property type="entry name" value="NADH-UBIQUINONE OXIDOREDUCTASE 75 KDA SUBUNIT, MITOCHONDRIAL"/>
    <property type="match status" value="1"/>
</dbReference>
<dbReference type="Gene3D" id="3.40.50.740">
    <property type="match status" value="1"/>
</dbReference>
<dbReference type="InterPro" id="IPR006656">
    <property type="entry name" value="Mopterin_OxRdtase"/>
</dbReference>
<evidence type="ECO:0000313" key="6">
    <source>
        <dbReference type="Proteomes" id="UP000019593"/>
    </source>
</evidence>
<evidence type="ECO:0000259" key="3">
    <source>
        <dbReference type="Pfam" id="PF00384"/>
    </source>
</evidence>
<protein>
    <submittedName>
        <fullName evidence="5">NADH-ubiquinone oxidoreductase chain G</fullName>
        <ecNumber evidence="5">1.6.5.3</ecNumber>
    </submittedName>
</protein>
<reference evidence="5 6" key="1">
    <citation type="submission" date="2013-03" db="EMBL/GenBank/DDBJ databases">
        <authorList>
            <person name="Fiebig A."/>
            <person name="Goeker M."/>
            <person name="Klenk H.-P.P."/>
        </authorList>
    </citation>
    <scope>NUCLEOTIDE SEQUENCE [LARGE SCALE GENOMIC DNA]</scope>
    <source>
        <strain evidence="6">DSM 19469</strain>
    </source>
</reference>
<dbReference type="eggNOG" id="COG1034">
    <property type="taxonomic scope" value="Bacteria"/>
</dbReference>
<comment type="cofactor">
    <cofactor evidence="2">
        <name>[2Fe-2S] cluster</name>
        <dbReference type="ChEBI" id="CHEBI:190135"/>
    </cofactor>
</comment>
<dbReference type="InterPro" id="IPR050123">
    <property type="entry name" value="Prok_molybdopt-oxidoreductase"/>
</dbReference>
<keyword evidence="6" id="KW-1185">Reference proteome</keyword>
<dbReference type="InterPro" id="IPR015405">
    <property type="entry name" value="NDUFS1-like_C"/>
</dbReference>
<keyword evidence="5" id="KW-0830">Ubiquinone</keyword>
<evidence type="ECO:0000259" key="4">
    <source>
        <dbReference type="Pfam" id="PF09326"/>
    </source>
</evidence>
<evidence type="ECO:0000256" key="1">
    <source>
        <dbReference type="ARBA" id="ARBA00001966"/>
    </source>
</evidence>
<proteinExistence type="predicted"/>
<dbReference type="AlphaFoldDB" id="W8S1M7"/>
<sequence length="244" mass="25713">MSQPQSDELRDTPSIVIVGQGALREADGEAVLAAAMKLAEDTGSGLLVLHIAAGRVGAMDVDAVTEGGLAAATDGADVIYNLGADEIDIDAGPVVIYQGSHGDRGAHRADIILPAAAYPEEAGLFVNTEGRPQLAFRASFPPGEAKENWAILRALSAEVGRTLPWNTLAELRRELIADVPYLEMIDEVIENEWLPLPANPLGQADFVQAVTDHYLVNPIARASTVMAELSANARARATAPMAAE</sequence>
<comment type="cofactor">
    <cofactor evidence="1">
        <name>[4Fe-4S] cluster</name>
        <dbReference type="ChEBI" id="CHEBI:49883"/>
    </cofactor>
</comment>
<dbReference type="PATRIC" id="fig|1294273.3.peg.172"/>
<accession>W8S1M7</accession>
<dbReference type="HOGENOM" id="CLU_000422_11_2_5"/>
<dbReference type="Proteomes" id="UP000019593">
    <property type="component" value="Chromosome"/>
</dbReference>
<dbReference type="EMBL" id="CP004372">
    <property type="protein sequence ID" value="AHM02636.1"/>
    <property type="molecule type" value="Genomic_DNA"/>
</dbReference>
<dbReference type="GO" id="GO:0051536">
    <property type="term" value="F:iron-sulfur cluster binding"/>
    <property type="evidence" value="ECO:0007669"/>
    <property type="project" value="InterPro"/>
</dbReference>
<gene>
    <name evidence="5" type="ORF">roselon_00179</name>
</gene>
<dbReference type="GO" id="GO:0016020">
    <property type="term" value="C:membrane"/>
    <property type="evidence" value="ECO:0007669"/>
    <property type="project" value="TreeGrafter"/>
</dbReference>
<keyword evidence="5" id="KW-0560">Oxidoreductase</keyword>
<evidence type="ECO:0000256" key="2">
    <source>
        <dbReference type="ARBA" id="ARBA00034078"/>
    </source>
</evidence>
<dbReference type="KEGG" id="red:roselon_00179"/>
<organism evidence="5 6">
    <name type="scientific">Roseicyclus elongatus DSM 19469</name>
    <dbReference type="NCBI Taxonomy" id="1294273"/>
    <lineage>
        <taxon>Bacteria</taxon>
        <taxon>Pseudomonadati</taxon>
        <taxon>Pseudomonadota</taxon>
        <taxon>Alphaproteobacteria</taxon>
        <taxon>Rhodobacterales</taxon>
        <taxon>Roseobacteraceae</taxon>
        <taxon>Roseicyclus</taxon>
    </lineage>
</organism>
<dbReference type="EC" id="1.6.5.3" evidence="5"/>
<dbReference type="Pfam" id="PF09326">
    <property type="entry name" value="NADH_dhqG_C"/>
    <property type="match status" value="1"/>
</dbReference>